<dbReference type="PIRSF" id="PIRSF020634">
    <property type="entry name" value="TerY_vWA"/>
    <property type="match status" value="1"/>
</dbReference>
<gene>
    <name evidence="2" type="ORF">DWX90_15400</name>
</gene>
<protein>
    <submittedName>
        <fullName evidence="2">VWA domain-containing protein</fullName>
    </submittedName>
</protein>
<evidence type="ECO:0000313" key="3">
    <source>
        <dbReference type="Proteomes" id="UP000286113"/>
    </source>
</evidence>
<sequence>MSETTNATQQYENENYEQKCLCVLVLDTSGSMNANGAIDELNKGLKTFKDVTMQDSTTRDRLEIAIVSFNSKVEEVQKAEILPNVQMPTLAATGQTHLVEAIEKAQSIVEERKKYYKSQGIPYYRPWIVVMTDGDPYPQGQDIDGIATRIQNDADNKKYVFFIIGIGNEVQDSTLSTLAATQWPAVRMADVKFEEFFTWLSASTTAVVTPSQDNTGSSVETPDVSPWATGFVIGTSV</sequence>
<comment type="caution">
    <text evidence="2">The sequence shown here is derived from an EMBL/GenBank/DDBJ whole genome shotgun (WGS) entry which is preliminary data.</text>
</comment>
<feature type="domain" description="VWFA" evidence="1">
    <location>
        <begin position="21"/>
        <end position="179"/>
    </location>
</feature>
<dbReference type="InterPro" id="IPR011392">
    <property type="entry name" value="Tellurite-R_TerY"/>
</dbReference>
<dbReference type="SUPFAM" id="SSF53300">
    <property type="entry name" value="vWA-like"/>
    <property type="match status" value="1"/>
</dbReference>
<organism evidence="2 3">
    <name type="scientific">Segatella copri</name>
    <dbReference type="NCBI Taxonomy" id="165179"/>
    <lineage>
        <taxon>Bacteria</taxon>
        <taxon>Pseudomonadati</taxon>
        <taxon>Bacteroidota</taxon>
        <taxon>Bacteroidia</taxon>
        <taxon>Bacteroidales</taxon>
        <taxon>Prevotellaceae</taxon>
        <taxon>Segatella</taxon>
    </lineage>
</organism>
<dbReference type="Pfam" id="PF00092">
    <property type="entry name" value="VWA"/>
    <property type="match status" value="1"/>
</dbReference>
<dbReference type="EMBL" id="QRVN01000053">
    <property type="protein sequence ID" value="RGS44776.1"/>
    <property type="molecule type" value="Genomic_DNA"/>
</dbReference>
<dbReference type="InterPro" id="IPR036465">
    <property type="entry name" value="vWFA_dom_sf"/>
</dbReference>
<evidence type="ECO:0000313" key="2">
    <source>
        <dbReference type="EMBL" id="RGS44776.1"/>
    </source>
</evidence>
<evidence type="ECO:0000259" key="1">
    <source>
        <dbReference type="PROSITE" id="PS50234"/>
    </source>
</evidence>
<dbReference type="SMART" id="SM00327">
    <property type="entry name" value="VWA"/>
    <property type="match status" value="1"/>
</dbReference>
<name>A0AA92W1B8_9BACT</name>
<dbReference type="Gene3D" id="3.40.50.410">
    <property type="entry name" value="von Willebrand factor, type A domain"/>
    <property type="match status" value="1"/>
</dbReference>
<proteinExistence type="predicted"/>
<dbReference type="InterPro" id="IPR002035">
    <property type="entry name" value="VWF_A"/>
</dbReference>
<accession>A0AA92W1B8</accession>
<dbReference type="Proteomes" id="UP000286113">
    <property type="component" value="Unassembled WGS sequence"/>
</dbReference>
<dbReference type="PROSITE" id="PS50234">
    <property type="entry name" value="VWFA"/>
    <property type="match status" value="1"/>
</dbReference>
<dbReference type="AlphaFoldDB" id="A0AA92W1B8"/>
<reference evidence="2 3" key="1">
    <citation type="submission" date="2018-08" db="EMBL/GenBank/DDBJ databases">
        <title>A genome reference for cultivated species of the human gut microbiota.</title>
        <authorList>
            <person name="Zou Y."/>
            <person name="Xue W."/>
            <person name="Luo G."/>
        </authorList>
    </citation>
    <scope>NUCLEOTIDE SEQUENCE [LARGE SCALE GENOMIC DNA]</scope>
    <source>
        <strain evidence="2 3">AF22-1</strain>
    </source>
</reference>